<protein>
    <recommendedName>
        <fullName evidence="3">Nuclease</fullName>
    </recommendedName>
</protein>
<dbReference type="OrthoDB" id="9766061at2"/>
<dbReference type="InterPro" id="IPR011604">
    <property type="entry name" value="PDDEXK-like_dom_sf"/>
</dbReference>
<accession>A0A1T0CK96</accession>
<sequence length="420" mass="46239">MTAHAKLSPSSAHRWLTCPASSLMEADKPNDSNEYAAEGTTAHFLAEICLQQRQPAADYNGGGILVTEKGECSLLKSAGEPIGAYKYHFEITPLLMTSYVQEYIDTVQSVQQSTGGVLDIEQRLPLTPITGEADAYGTADVVIVADDELIVIDLKYGQGNRIDADNNPQLMLYGLAAVLQYQMLGDFQQVRLIVCQPRLNHVSEWSIRTDKLKAWGKSVSHTAKLIHTLDVDSDLTGLFAPSQDACKYCKAKTECKPYAEFVHQSVSDEFASLDAPLCVSDAKYDSDTLAVMYSRIKLIQDWCKSVETAVYDHLLNGNPVAGYKLVEGRAGARKWTDDTAAEETLKTMRLKVDDMYDKKLISPTTAEKLHKAGTLGDIQWGKLQDIIVKPEGKPSIAPKSDKHPALNFNVADEFDDITQA</sequence>
<dbReference type="Gene3D" id="3.90.320.10">
    <property type="match status" value="1"/>
</dbReference>
<evidence type="ECO:0000313" key="2">
    <source>
        <dbReference type="Proteomes" id="UP000191094"/>
    </source>
</evidence>
<reference evidence="1 2" key="1">
    <citation type="submission" date="2017-02" db="EMBL/GenBank/DDBJ databases">
        <title>Draft genome sequence of Moraxella lincolnii CCUG 9405T type strain.</title>
        <authorList>
            <person name="Salva-Serra F."/>
            <person name="Engstrom-Jakobsson H."/>
            <person name="Thorell K."/>
            <person name="Jaen-Luchoro D."/>
            <person name="Gonzales-Siles L."/>
            <person name="Karlsson R."/>
            <person name="Yazdan S."/>
            <person name="Boulund F."/>
            <person name="Johnning A."/>
            <person name="Engstrand L."/>
            <person name="Kristiansson E."/>
            <person name="Moore E."/>
        </authorList>
    </citation>
    <scope>NUCLEOTIDE SEQUENCE [LARGE SCALE GENOMIC DNA]</scope>
    <source>
        <strain evidence="1 2">CCUG 9405</strain>
    </source>
</reference>
<dbReference type="STRING" id="90241.B0682_00530"/>
<proteinExistence type="predicted"/>
<dbReference type="AlphaFoldDB" id="A0A1T0CK96"/>
<evidence type="ECO:0008006" key="3">
    <source>
        <dbReference type="Google" id="ProtNLM"/>
    </source>
</evidence>
<keyword evidence="2" id="KW-1185">Reference proteome</keyword>
<gene>
    <name evidence="1" type="ORF">B0682_00530</name>
</gene>
<comment type="caution">
    <text evidence="1">The sequence shown here is derived from an EMBL/GenBank/DDBJ whole genome shotgun (WGS) entry which is preliminary data.</text>
</comment>
<dbReference type="Pfam" id="PF10926">
    <property type="entry name" value="DUF2800"/>
    <property type="match status" value="1"/>
</dbReference>
<dbReference type="EMBL" id="MUYT01000001">
    <property type="protein sequence ID" value="OOS22744.1"/>
    <property type="molecule type" value="Genomic_DNA"/>
</dbReference>
<dbReference type="Proteomes" id="UP000191094">
    <property type="component" value="Unassembled WGS sequence"/>
</dbReference>
<dbReference type="RefSeq" id="WP_078306157.1">
    <property type="nucleotide sequence ID" value="NZ_CP147511.1"/>
</dbReference>
<organism evidence="1 2">
    <name type="scientific">Lwoffella lincolnii</name>
    <dbReference type="NCBI Taxonomy" id="90241"/>
    <lineage>
        <taxon>Bacteria</taxon>
        <taxon>Pseudomonadati</taxon>
        <taxon>Pseudomonadota</taxon>
        <taxon>Gammaproteobacteria</taxon>
        <taxon>Moraxellales</taxon>
        <taxon>Moraxellaceae</taxon>
        <taxon>Lwoffella</taxon>
    </lineage>
</organism>
<name>A0A1T0CK96_9GAMM</name>
<dbReference type="InterPro" id="IPR021229">
    <property type="entry name" value="DUF2800"/>
</dbReference>
<evidence type="ECO:0000313" key="1">
    <source>
        <dbReference type="EMBL" id="OOS22744.1"/>
    </source>
</evidence>